<accession>A0A9P9DCB0</accession>
<keyword evidence="2" id="KW-1185">Reference proteome</keyword>
<dbReference type="AlphaFoldDB" id="A0A9P9DCB0"/>
<dbReference type="EMBL" id="JAGMWT010000015">
    <property type="protein sequence ID" value="KAH7116201.1"/>
    <property type="molecule type" value="Genomic_DNA"/>
</dbReference>
<name>A0A9P9DCB0_9PLEO</name>
<organism evidence="1 2">
    <name type="scientific">Dendryphion nanum</name>
    <dbReference type="NCBI Taxonomy" id="256645"/>
    <lineage>
        <taxon>Eukaryota</taxon>
        <taxon>Fungi</taxon>
        <taxon>Dikarya</taxon>
        <taxon>Ascomycota</taxon>
        <taxon>Pezizomycotina</taxon>
        <taxon>Dothideomycetes</taxon>
        <taxon>Pleosporomycetidae</taxon>
        <taxon>Pleosporales</taxon>
        <taxon>Torulaceae</taxon>
        <taxon>Dendryphion</taxon>
    </lineage>
</organism>
<reference evidence="1" key="1">
    <citation type="journal article" date="2021" name="Nat. Commun.">
        <title>Genetic determinants of endophytism in the Arabidopsis root mycobiome.</title>
        <authorList>
            <person name="Mesny F."/>
            <person name="Miyauchi S."/>
            <person name="Thiergart T."/>
            <person name="Pickel B."/>
            <person name="Atanasova L."/>
            <person name="Karlsson M."/>
            <person name="Huettel B."/>
            <person name="Barry K.W."/>
            <person name="Haridas S."/>
            <person name="Chen C."/>
            <person name="Bauer D."/>
            <person name="Andreopoulos W."/>
            <person name="Pangilinan J."/>
            <person name="LaButti K."/>
            <person name="Riley R."/>
            <person name="Lipzen A."/>
            <person name="Clum A."/>
            <person name="Drula E."/>
            <person name="Henrissat B."/>
            <person name="Kohler A."/>
            <person name="Grigoriev I.V."/>
            <person name="Martin F.M."/>
            <person name="Hacquard S."/>
        </authorList>
    </citation>
    <scope>NUCLEOTIDE SEQUENCE</scope>
    <source>
        <strain evidence="1">MPI-CAGE-CH-0243</strain>
    </source>
</reference>
<proteinExistence type="predicted"/>
<protein>
    <submittedName>
        <fullName evidence="1">Uncharacterized protein</fullName>
    </submittedName>
</protein>
<dbReference type="Proteomes" id="UP000700596">
    <property type="component" value="Unassembled WGS sequence"/>
</dbReference>
<comment type="caution">
    <text evidence="1">The sequence shown here is derived from an EMBL/GenBank/DDBJ whole genome shotgun (WGS) entry which is preliminary data.</text>
</comment>
<evidence type="ECO:0000313" key="1">
    <source>
        <dbReference type="EMBL" id="KAH7116201.1"/>
    </source>
</evidence>
<dbReference type="OrthoDB" id="3944128at2759"/>
<sequence>MHSALAHETNKIKQEKYQNITVNSKDPVGISANSTHTISNVGNNTFPSLGPTSISSWPIAVGSRLNYTHENNHFPNTTYSDFVISTTQPPEITSSMSIECPTSYARNHSIALRTLTDFCEAQDAALGLIPEYHRYADRCLPHWCTSSVDDKAFAMPYPYTETEVGTDVWLPYSIITMIWTITKNPFWMYAFGQRDPPCCGQCYFRVLTVDFHYWPDEPTSVPLNTLNSEMLRQPTTIVDAAGFTFVSPSVYLGFQYLQATDRCGQVGSVVTHTTLAFDLDEVSTVGGWWNSLPQFYTTRCTGLSEYLGGGIQEDDFYSTVTRKMSLSDLTQNCHTLPGWSSPNPIDPAEALRLGDPCFPVIMVPEKVRMLQPEWRECITTGWIHLWDPPKTLGKAPQLLPTATPPSTTFTVRPSPGQRVSDIPTPTSDVIHPAEDQASNSQFPIVSHTVVTKTNFVENPLQSGHSGNHVDENLLTLRPSAIVPMQSLPNIKPPSSVVHSILLPNPISNAQSPQPSQTPIVITLAPALGPGSPAQVITLSPTFAFGFPLVVIGSQTLFPGHAITITGSVPGPPNSFTLPSPTQIFLEPQGTAIIIGGSLTIQLQSPRPTNQPLVLEWGNGPFTANSANEIVISGQTLRPGAFITVNGTQLYLDPHATQVIVGNEQRSTIMLTPAQTTSSPATLATINGVVYTIESNSRILVGDQTITVKPGQATVFGGTTTLLSNGQPTVRGGTTISMKPGIIVVNGSSLALTRGVSTGVVQAQASHTERLSLARVTSAVGSRGGAPSSADIAITSVKATSIKGKSDKIGVDLRLFGLLTGFCIGFLLWTM</sequence>
<gene>
    <name evidence="1" type="ORF">B0J11DRAFT_618555</name>
</gene>
<evidence type="ECO:0000313" key="2">
    <source>
        <dbReference type="Proteomes" id="UP000700596"/>
    </source>
</evidence>